<protein>
    <submittedName>
        <fullName evidence="1">Uncharacterized protein</fullName>
    </submittedName>
</protein>
<dbReference type="EMBL" id="CAAHFH010000002">
    <property type="protein sequence ID" value="VGO20659.1"/>
    <property type="molecule type" value="Genomic_DNA"/>
</dbReference>
<evidence type="ECO:0000313" key="1">
    <source>
        <dbReference type="EMBL" id="VGO20659.1"/>
    </source>
</evidence>
<dbReference type="Proteomes" id="UP000346198">
    <property type="component" value="Unassembled WGS sequence"/>
</dbReference>
<accession>A0A6C2UL17</accession>
<evidence type="ECO:0000313" key="2">
    <source>
        <dbReference type="Proteomes" id="UP000346198"/>
    </source>
</evidence>
<organism evidence="1 2">
    <name type="scientific">Pontiella sulfatireligans</name>
    <dbReference type="NCBI Taxonomy" id="2750658"/>
    <lineage>
        <taxon>Bacteria</taxon>
        <taxon>Pseudomonadati</taxon>
        <taxon>Kiritimatiellota</taxon>
        <taxon>Kiritimatiellia</taxon>
        <taxon>Kiritimatiellales</taxon>
        <taxon>Pontiellaceae</taxon>
        <taxon>Pontiella</taxon>
    </lineage>
</organism>
<sequence>MEQKKGNTPSRKGKHLNRNERIIMALPPNHWAMQFHFTADGHG</sequence>
<proteinExistence type="predicted"/>
<name>A0A6C2UL17_9BACT</name>
<reference evidence="1 2" key="1">
    <citation type="submission" date="2019-04" db="EMBL/GenBank/DDBJ databases">
        <authorList>
            <person name="Van Vliet M D."/>
        </authorList>
    </citation>
    <scope>NUCLEOTIDE SEQUENCE [LARGE SCALE GENOMIC DNA]</scope>
    <source>
        <strain evidence="1 2">F21</strain>
    </source>
</reference>
<keyword evidence="2" id="KW-1185">Reference proteome</keyword>
<dbReference type="AlphaFoldDB" id="A0A6C2UL17"/>
<gene>
    <name evidence="1" type="ORF">SCARR_02725</name>
</gene>